<dbReference type="OrthoDB" id="1723783at2759"/>
<dbReference type="KEGG" id="bvg:104906040"/>
<dbReference type="OMA" id="ENAMINK"/>
<dbReference type="Proteomes" id="UP000035740">
    <property type="component" value="Unassembled WGS sequence"/>
</dbReference>
<name>A0A0J8E8G7_BETVV</name>
<keyword evidence="2" id="KW-1185">Reference proteome</keyword>
<dbReference type="EMBL" id="KQ090219">
    <property type="protein sequence ID" value="KMS99435.1"/>
    <property type="molecule type" value="Genomic_DNA"/>
</dbReference>
<proteinExistence type="predicted"/>
<dbReference type="AlphaFoldDB" id="A0A0J8E8G7"/>
<reference evidence="1 2" key="1">
    <citation type="journal article" date="2014" name="Nature">
        <title>The genome of the recently domesticated crop plant sugar beet (Beta vulgaris).</title>
        <authorList>
            <person name="Dohm J.C."/>
            <person name="Minoche A.E."/>
            <person name="Holtgrawe D."/>
            <person name="Capella-Gutierrez S."/>
            <person name="Zakrzewski F."/>
            <person name="Tafer H."/>
            <person name="Rupp O."/>
            <person name="Sorensen T.R."/>
            <person name="Stracke R."/>
            <person name="Reinhardt R."/>
            <person name="Goesmann A."/>
            <person name="Kraft T."/>
            <person name="Schulz B."/>
            <person name="Stadler P.F."/>
            <person name="Schmidt T."/>
            <person name="Gabaldon T."/>
            <person name="Lehrach H."/>
            <person name="Weisshaar B."/>
            <person name="Himmelbauer H."/>
        </authorList>
    </citation>
    <scope>NUCLEOTIDE SEQUENCE [LARGE SCALE GENOMIC DNA]</scope>
    <source>
        <tissue evidence="1">Taproot</tissue>
    </source>
</reference>
<sequence>MTIRLTAMIMTMTMTLQENLSLTPIEQTAISAIVESLKDLVIVNVDSSSQEIKNPISIIEQPLKDDPTSIIESFPSNSNSFSFQLRPASILKQALASLSDVDFNPQGLGLIEVGEFGLEITVCNAKTRVDGHLCLKSTGLINFEFSKPIHNKIINLNHIFDNLVDAAANDTITCHHLDGSSQLTFFFGNASFAVDLFEMEASFDKFPNITYACEAVILSDHLREMIQVYQAANTFKLVSMDISEKGSRVFVGNTDWTYDLVYAIRGMEPDQRHHAWFQLPHCDSLKKASFVAAGFLLCLVTDPVEHIMLRFNLRELGDLVYINKAIMIIFNTNYSNEINKLGHLASAASLM</sequence>
<protein>
    <recommendedName>
        <fullName evidence="3">Proliferating cell nuclear antigen</fullName>
    </recommendedName>
</protein>
<evidence type="ECO:0000313" key="1">
    <source>
        <dbReference type="EMBL" id="KMS99435.1"/>
    </source>
</evidence>
<dbReference type="Gramene" id="KMS99435">
    <property type="protein sequence ID" value="KMS99435"/>
    <property type="gene ID" value="BVRB_2g045550"/>
</dbReference>
<organism evidence="1 2">
    <name type="scientific">Beta vulgaris subsp. vulgaris</name>
    <name type="common">Beet</name>
    <dbReference type="NCBI Taxonomy" id="3555"/>
    <lineage>
        <taxon>Eukaryota</taxon>
        <taxon>Viridiplantae</taxon>
        <taxon>Streptophyta</taxon>
        <taxon>Embryophyta</taxon>
        <taxon>Tracheophyta</taxon>
        <taxon>Spermatophyta</taxon>
        <taxon>Magnoliopsida</taxon>
        <taxon>eudicotyledons</taxon>
        <taxon>Gunneridae</taxon>
        <taxon>Pentapetalae</taxon>
        <taxon>Caryophyllales</taxon>
        <taxon>Chenopodiaceae</taxon>
        <taxon>Betoideae</taxon>
        <taxon>Beta</taxon>
    </lineage>
</organism>
<evidence type="ECO:0000313" key="2">
    <source>
        <dbReference type="Proteomes" id="UP000035740"/>
    </source>
</evidence>
<accession>A0A0J8E8G7</accession>
<evidence type="ECO:0008006" key="3">
    <source>
        <dbReference type="Google" id="ProtNLM"/>
    </source>
</evidence>
<gene>
    <name evidence="1" type="ORF">BVRB_2g045550</name>
</gene>
<dbReference type="Gene3D" id="3.70.10.10">
    <property type="match status" value="1"/>
</dbReference>